<dbReference type="GO" id="GO:0005789">
    <property type="term" value="C:endoplasmic reticulum membrane"/>
    <property type="evidence" value="ECO:0007669"/>
    <property type="project" value="UniProtKB-SubCell"/>
</dbReference>
<feature type="transmembrane region" description="Helical" evidence="8">
    <location>
        <begin position="270"/>
        <end position="293"/>
    </location>
</feature>
<feature type="transmembrane region" description="Helical" evidence="8">
    <location>
        <begin position="115"/>
        <end position="135"/>
    </location>
</feature>
<evidence type="ECO:0000256" key="7">
    <source>
        <dbReference type="ARBA" id="ARBA00023136"/>
    </source>
</evidence>
<dbReference type="OrthoDB" id="6418713at2759"/>
<keyword evidence="5 8" id="KW-0812">Transmembrane</keyword>
<keyword evidence="6 8" id="KW-1133">Transmembrane helix</keyword>
<gene>
    <name evidence="10" type="ORF">VC83_01607</name>
</gene>
<dbReference type="Proteomes" id="UP000077154">
    <property type="component" value="Unassembled WGS sequence"/>
</dbReference>
<evidence type="ECO:0000256" key="6">
    <source>
        <dbReference type="ARBA" id="ARBA00022989"/>
    </source>
</evidence>
<evidence type="ECO:0000259" key="9">
    <source>
        <dbReference type="Pfam" id="PF03151"/>
    </source>
</evidence>
<name>A0A177AIE3_9PEZI</name>
<comment type="similarity">
    <text evidence="3">Belongs to the TPT transporter family. SLC35D subfamily.</text>
</comment>
<evidence type="ECO:0000256" key="5">
    <source>
        <dbReference type="ARBA" id="ARBA00022692"/>
    </source>
</evidence>
<dbReference type="RefSeq" id="XP_024327111.1">
    <property type="nucleotide sequence ID" value="XM_024465282.1"/>
</dbReference>
<feature type="domain" description="Sugar phosphate transporter" evidence="9">
    <location>
        <begin position="20"/>
        <end position="313"/>
    </location>
</feature>
<feature type="transmembrane region" description="Helical" evidence="8">
    <location>
        <begin position="142"/>
        <end position="161"/>
    </location>
</feature>
<feature type="transmembrane region" description="Helical" evidence="8">
    <location>
        <begin position="87"/>
        <end position="109"/>
    </location>
</feature>
<evidence type="ECO:0000313" key="10">
    <source>
        <dbReference type="EMBL" id="OAF61837.2"/>
    </source>
</evidence>
<feature type="transmembrane region" description="Helical" evidence="8">
    <location>
        <begin position="48"/>
        <end position="67"/>
    </location>
</feature>
<evidence type="ECO:0000256" key="8">
    <source>
        <dbReference type="SAM" id="Phobius"/>
    </source>
</evidence>
<feature type="transmembrane region" description="Helical" evidence="8">
    <location>
        <begin position="299"/>
        <end position="319"/>
    </location>
</feature>
<dbReference type="eggNOG" id="KOG1441">
    <property type="taxonomic scope" value="Eukaryota"/>
</dbReference>
<protein>
    <recommendedName>
        <fullName evidence="9">Sugar phosphate transporter domain-containing protein</fullName>
    </recommendedName>
</protein>
<organism evidence="10">
    <name type="scientific">Pseudogymnoascus destructans</name>
    <dbReference type="NCBI Taxonomy" id="655981"/>
    <lineage>
        <taxon>Eukaryota</taxon>
        <taxon>Fungi</taxon>
        <taxon>Dikarya</taxon>
        <taxon>Ascomycota</taxon>
        <taxon>Pezizomycotina</taxon>
        <taxon>Leotiomycetes</taxon>
        <taxon>Thelebolales</taxon>
        <taxon>Thelebolaceae</taxon>
        <taxon>Pseudogymnoascus</taxon>
    </lineage>
</organism>
<dbReference type="VEuPathDB" id="FungiDB:GMDG_02907"/>
<accession>A0A177AIE3</accession>
<comment type="function">
    <text evidence="1">Involved in the import of GDP-mannose from the cytoplasm into the Golgi lumen.</text>
</comment>
<feature type="transmembrane region" description="Helical" evidence="8">
    <location>
        <begin position="243"/>
        <end position="263"/>
    </location>
</feature>
<dbReference type="PANTHER" id="PTHR11132">
    <property type="entry name" value="SOLUTE CARRIER FAMILY 35"/>
    <property type="match status" value="1"/>
</dbReference>
<evidence type="ECO:0000256" key="4">
    <source>
        <dbReference type="ARBA" id="ARBA00011182"/>
    </source>
</evidence>
<evidence type="ECO:0000256" key="1">
    <source>
        <dbReference type="ARBA" id="ARBA00003420"/>
    </source>
</evidence>
<dbReference type="EMBL" id="KV441388">
    <property type="protein sequence ID" value="OAF61837.2"/>
    <property type="molecule type" value="Genomic_DNA"/>
</dbReference>
<feature type="transmembrane region" description="Helical" evidence="8">
    <location>
        <begin position="167"/>
        <end position="186"/>
    </location>
</feature>
<keyword evidence="7 8" id="KW-0472">Membrane</keyword>
<evidence type="ECO:0000256" key="3">
    <source>
        <dbReference type="ARBA" id="ARBA00010425"/>
    </source>
</evidence>
<proteinExistence type="inferred from homology"/>
<dbReference type="AlphaFoldDB" id="A0A177AIE3"/>
<evidence type="ECO:0000256" key="2">
    <source>
        <dbReference type="ARBA" id="ARBA00004477"/>
    </source>
</evidence>
<dbReference type="GeneID" id="36284696"/>
<feature type="transmembrane region" description="Helical" evidence="8">
    <location>
        <begin position="12"/>
        <end position="36"/>
    </location>
</feature>
<feature type="transmembrane region" description="Helical" evidence="8">
    <location>
        <begin position="340"/>
        <end position="360"/>
    </location>
</feature>
<comment type="subunit">
    <text evidence="4">Homooligomer.</text>
</comment>
<reference evidence="10" key="1">
    <citation type="submission" date="2016-03" db="EMBL/GenBank/DDBJ databases">
        <title>Updated assembly of Pseudogymnoascus destructans, the fungus causing white-nose syndrome of bats.</title>
        <authorList>
            <person name="Palmer J.M."/>
            <person name="Drees K.P."/>
            <person name="Foster J.T."/>
            <person name="Lindner D.L."/>
        </authorList>
    </citation>
    <scope>NUCLEOTIDE SEQUENCE [LARGE SCALE GENOMIC DNA]</scope>
    <source>
        <strain evidence="10">20631-21</strain>
    </source>
</reference>
<dbReference type="InterPro" id="IPR004853">
    <property type="entry name" value="Sugar_P_trans_dom"/>
</dbReference>
<dbReference type="InterPro" id="IPR050186">
    <property type="entry name" value="TPT_transporter"/>
</dbReference>
<feature type="transmembrane region" description="Helical" evidence="8">
    <location>
        <begin position="207"/>
        <end position="227"/>
    </location>
</feature>
<dbReference type="Pfam" id="PF03151">
    <property type="entry name" value="TPT"/>
    <property type="match status" value="1"/>
</dbReference>
<sequence length="369" mass="40167">MLPPVEKDAGVSLLSTIPSAVYVLNWIFFSTIVILFNKKIISDWGFPYPVLLTCWHLIFATVLTQILARTSTILNGRKAVRMTGKVYFRAIVPIGVLYSLSLVCSNLTYLYLSVAFIQMLKAAAPASVLFVGYAFGTDKYDLKVLINICAIVFGVGLASYGEINFSLIGFMYQLGGLIFESIRLIMVQKLLTGKADDPNSYKMDPLVSLYYYAPVCAVMNVFVALFVEMPTFKMADLVQLGPWTLIANASAAFLLNVASVFLIGKTSSLVLTLCGVIKNVGIVVLSVILWGTIVSGLQWLGYSIASAGLVYYSLGYEGIKNACLQGQTMWESRGMNYRGNNLTAIVAGGVLTTFLLFAWWGSGSAAPPV</sequence>
<comment type="subcellular location">
    <subcellularLocation>
        <location evidence="2">Endoplasmic reticulum membrane</location>
        <topology evidence="2">Multi-pass membrane protein</topology>
    </subcellularLocation>
</comment>